<dbReference type="Proteomes" id="UP000701853">
    <property type="component" value="Chromosome 13"/>
</dbReference>
<dbReference type="AlphaFoldDB" id="A0A8J5XPT7"/>
<protein>
    <submittedName>
        <fullName evidence="1">Uncharacterized protein</fullName>
    </submittedName>
</protein>
<dbReference type="EMBL" id="JAHUZN010000013">
    <property type="protein sequence ID" value="KAG8472593.1"/>
    <property type="molecule type" value="Genomic_DNA"/>
</dbReference>
<keyword evidence="2" id="KW-1185">Reference proteome</keyword>
<evidence type="ECO:0000313" key="2">
    <source>
        <dbReference type="Proteomes" id="UP000701853"/>
    </source>
</evidence>
<proteinExistence type="predicted"/>
<sequence>MGFGIGMHAQIFWVAKIREELQTTICNYISSRNQFRYRGGNRLVLIPRYCLGILCWTHRFMLLFLHQAPTLYYWELQSFWEQPRMIEGLDSDAMS</sequence>
<organism evidence="1 2">
    <name type="scientific">Gossypium anomalum</name>
    <dbReference type="NCBI Taxonomy" id="47600"/>
    <lineage>
        <taxon>Eukaryota</taxon>
        <taxon>Viridiplantae</taxon>
        <taxon>Streptophyta</taxon>
        <taxon>Embryophyta</taxon>
        <taxon>Tracheophyta</taxon>
        <taxon>Spermatophyta</taxon>
        <taxon>Magnoliopsida</taxon>
        <taxon>eudicotyledons</taxon>
        <taxon>Gunneridae</taxon>
        <taxon>Pentapetalae</taxon>
        <taxon>rosids</taxon>
        <taxon>malvids</taxon>
        <taxon>Malvales</taxon>
        <taxon>Malvaceae</taxon>
        <taxon>Malvoideae</taxon>
        <taxon>Gossypium</taxon>
    </lineage>
</organism>
<comment type="caution">
    <text evidence="1">The sequence shown here is derived from an EMBL/GenBank/DDBJ whole genome shotgun (WGS) entry which is preliminary data.</text>
</comment>
<reference evidence="1 2" key="1">
    <citation type="journal article" date="2021" name="bioRxiv">
        <title>The Gossypium anomalum genome as a resource for cotton improvement and evolutionary analysis of hybrid incompatibility.</title>
        <authorList>
            <person name="Grover C.E."/>
            <person name="Yuan D."/>
            <person name="Arick M.A."/>
            <person name="Miller E.R."/>
            <person name="Hu G."/>
            <person name="Peterson D.G."/>
            <person name="Wendel J.F."/>
            <person name="Udall J.A."/>
        </authorList>
    </citation>
    <scope>NUCLEOTIDE SEQUENCE [LARGE SCALE GENOMIC DNA]</scope>
    <source>
        <strain evidence="1">JFW-Udall</strain>
        <tissue evidence="1">Leaf</tissue>
    </source>
</reference>
<gene>
    <name evidence="1" type="ORF">CXB51_034390</name>
</gene>
<accession>A0A8J5XPT7</accession>
<name>A0A8J5XPT7_9ROSI</name>
<evidence type="ECO:0000313" key="1">
    <source>
        <dbReference type="EMBL" id="KAG8472593.1"/>
    </source>
</evidence>